<evidence type="ECO:0000256" key="2">
    <source>
        <dbReference type="SAM" id="SignalP"/>
    </source>
</evidence>
<feature type="transmembrane region" description="Helical" evidence="1">
    <location>
        <begin position="52"/>
        <end position="71"/>
    </location>
</feature>
<protein>
    <submittedName>
        <fullName evidence="3">Uncharacterized protein</fullName>
    </submittedName>
</protein>
<keyword evidence="4" id="KW-1185">Reference proteome</keyword>
<accession>A0A6I4IFY4</accession>
<keyword evidence="2" id="KW-0732">Signal</keyword>
<sequence length="91" mass="9946">MKSVKVFICALSFSLLALNVQQVNAQCAMCSATAEAGVKDGNTEANGLNNGILYLLAAPYIALAVGGYVWYKKYRRKNVDLNMGKEKFHLN</sequence>
<feature type="signal peptide" evidence="2">
    <location>
        <begin position="1"/>
        <end position="25"/>
    </location>
</feature>
<reference evidence="3 4" key="1">
    <citation type="submission" date="2019-12" db="EMBL/GenBank/DDBJ databases">
        <title>Mucilaginibacter sp. HME9299 genome sequencing and assembly.</title>
        <authorList>
            <person name="Kang H."/>
            <person name="Kim H."/>
            <person name="Joh K."/>
        </authorList>
    </citation>
    <scope>NUCLEOTIDE SEQUENCE [LARGE SCALE GENOMIC DNA]</scope>
    <source>
        <strain evidence="3 4">HME9299</strain>
    </source>
</reference>
<keyword evidence="1" id="KW-0472">Membrane</keyword>
<proteinExistence type="predicted"/>
<feature type="chain" id="PRO_5026319429" evidence="2">
    <location>
        <begin position="26"/>
        <end position="91"/>
    </location>
</feature>
<gene>
    <name evidence="3" type="ORF">GO816_15525</name>
</gene>
<evidence type="ECO:0000313" key="4">
    <source>
        <dbReference type="Proteomes" id="UP000434850"/>
    </source>
</evidence>
<dbReference type="RefSeq" id="WP_157542859.1">
    <property type="nucleotide sequence ID" value="NZ_WQLA01000006.1"/>
</dbReference>
<comment type="caution">
    <text evidence="3">The sequence shown here is derived from an EMBL/GenBank/DDBJ whole genome shotgun (WGS) entry which is preliminary data.</text>
</comment>
<dbReference type="OrthoDB" id="678747at2"/>
<dbReference type="Proteomes" id="UP000434850">
    <property type="component" value="Unassembled WGS sequence"/>
</dbReference>
<dbReference type="EMBL" id="WQLA01000006">
    <property type="protein sequence ID" value="MVN92548.1"/>
    <property type="molecule type" value="Genomic_DNA"/>
</dbReference>
<dbReference type="AlphaFoldDB" id="A0A6I4IFY4"/>
<keyword evidence="1" id="KW-0812">Transmembrane</keyword>
<keyword evidence="1" id="KW-1133">Transmembrane helix</keyword>
<evidence type="ECO:0000313" key="3">
    <source>
        <dbReference type="EMBL" id="MVN92548.1"/>
    </source>
</evidence>
<evidence type="ECO:0000256" key="1">
    <source>
        <dbReference type="SAM" id="Phobius"/>
    </source>
</evidence>
<name>A0A6I4IFY4_9SPHI</name>
<organism evidence="3 4">
    <name type="scientific">Mucilaginibacter aquatilis</name>
    <dbReference type="NCBI Taxonomy" id="1517760"/>
    <lineage>
        <taxon>Bacteria</taxon>
        <taxon>Pseudomonadati</taxon>
        <taxon>Bacteroidota</taxon>
        <taxon>Sphingobacteriia</taxon>
        <taxon>Sphingobacteriales</taxon>
        <taxon>Sphingobacteriaceae</taxon>
        <taxon>Mucilaginibacter</taxon>
    </lineage>
</organism>